<dbReference type="AlphaFoldDB" id="A0A0A0UZ04"/>
<name>A0A0A0UZ04_BIFBR</name>
<accession>A0A0A0UZ04</accession>
<organism evidence="2">
    <name type="scientific">Bifidobacterium breve</name>
    <dbReference type="NCBI Taxonomy" id="1685"/>
    <lineage>
        <taxon>Bacteria</taxon>
        <taxon>Bacillati</taxon>
        <taxon>Actinomycetota</taxon>
        <taxon>Actinomycetes</taxon>
        <taxon>Bifidobacteriales</taxon>
        <taxon>Bifidobacteriaceae</taxon>
        <taxon>Bifidobacterium</taxon>
    </lineage>
</organism>
<evidence type="ECO:0000313" key="2">
    <source>
        <dbReference type="EMBL" id="AIW55130.1"/>
    </source>
</evidence>
<sequence length="172" mass="18985">MAQIPSGFTFNDDITEDASEKFPPPSLDSTGINWNDAGSVYDAVQQVSERFKQAFADLIDQSAKGTDGSVESRLIYTIAAYSAMNDLHDMTVPIFSSTLMNQHPDWVPVINGCESNEELMETWPDVKTIHDAQIQANKTGKPVQVHLEDADVDAIISNQPVQEEDFHAERAA</sequence>
<evidence type="ECO:0000256" key="1">
    <source>
        <dbReference type="SAM" id="MobiDB-lite"/>
    </source>
</evidence>
<keyword evidence="2" id="KW-0614">Plasmid</keyword>
<feature type="region of interest" description="Disordered" evidence="1">
    <location>
        <begin position="1"/>
        <end position="28"/>
    </location>
</feature>
<protein>
    <submittedName>
        <fullName evidence="2">Uncharacterized protein</fullName>
    </submittedName>
</protein>
<gene>
    <name evidence="2" type="ORF">B7017_p0076</name>
</gene>
<dbReference type="RefSeq" id="WP_052791072.1">
    <property type="nucleotide sequence ID" value="NZ_JAWWYB010000005.1"/>
</dbReference>
<reference evidence="2" key="1">
    <citation type="journal article" date="2015" name="Appl. Environ. Microbiol.">
        <title>Discovery of a conjugative megaplasmid in Bifidobacterium breve.</title>
        <authorList>
            <person name="Bottacini F."/>
            <person name="O'Connell Motherway M."/>
            <person name="Casey E."/>
            <person name="McDonnell B."/>
            <person name="Mahony J."/>
            <person name="Ventura M."/>
            <person name="van Sinderen D."/>
        </authorList>
    </citation>
    <scope>NUCLEOTIDE SEQUENCE</scope>
    <source>
        <strain evidence="2">JCM 7017</strain>
        <plasmid evidence="2">megaplasmid pMP7017</plasmid>
    </source>
</reference>
<geneLocation type="plasmid" evidence="2">
    <name>megaplasmid pMP7017</name>
</geneLocation>
<dbReference type="EMBL" id="KM406416">
    <property type="protein sequence ID" value="AIW55130.1"/>
    <property type="molecule type" value="Genomic_DNA"/>
</dbReference>
<proteinExistence type="predicted"/>